<reference evidence="3 4" key="1">
    <citation type="submission" date="2024-09" db="EMBL/GenBank/DDBJ databases">
        <authorList>
            <person name="Sun Q."/>
            <person name="Mori K."/>
        </authorList>
    </citation>
    <scope>NUCLEOTIDE SEQUENCE [LARGE SCALE GENOMIC DNA]</scope>
    <source>
        <strain evidence="3 4">CCM 7468</strain>
    </source>
</reference>
<protein>
    <submittedName>
        <fullName evidence="3">Uncharacterized protein</fullName>
    </submittedName>
</protein>
<keyword evidence="4" id="KW-1185">Reference proteome</keyword>
<evidence type="ECO:0000313" key="3">
    <source>
        <dbReference type="EMBL" id="MFC0388601.1"/>
    </source>
</evidence>
<organism evidence="3 4">
    <name type="scientific">Muricoccus vinaceus</name>
    <dbReference type="NCBI Taxonomy" id="424704"/>
    <lineage>
        <taxon>Bacteria</taxon>
        <taxon>Pseudomonadati</taxon>
        <taxon>Pseudomonadota</taxon>
        <taxon>Alphaproteobacteria</taxon>
        <taxon>Acetobacterales</taxon>
        <taxon>Roseomonadaceae</taxon>
        <taxon>Muricoccus</taxon>
    </lineage>
</organism>
<gene>
    <name evidence="3" type="ORF">ACFFIC_24100</name>
</gene>
<evidence type="ECO:0000256" key="1">
    <source>
        <dbReference type="SAM" id="MobiDB-lite"/>
    </source>
</evidence>
<feature type="signal peptide" evidence="2">
    <location>
        <begin position="1"/>
        <end position="30"/>
    </location>
</feature>
<dbReference type="EMBL" id="JBHLVZ010000084">
    <property type="protein sequence ID" value="MFC0388601.1"/>
    <property type="molecule type" value="Genomic_DNA"/>
</dbReference>
<name>A0ABV6IYR0_9PROT</name>
<feature type="chain" id="PRO_5045769420" evidence="2">
    <location>
        <begin position="31"/>
        <end position="530"/>
    </location>
</feature>
<evidence type="ECO:0000313" key="4">
    <source>
        <dbReference type="Proteomes" id="UP001589789"/>
    </source>
</evidence>
<feature type="compositionally biased region" description="Pro residues" evidence="1">
    <location>
        <begin position="45"/>
        <end position="57"/>
    </location>
</feature>
<accession>A0ABV6IYR0</accession>
<dbReference type="RefSeq" id="WP_377055166.1">
    <property type="nucleotide sequence ID" value="NZ_JBHLVZ010000084.1"/>
</dbReference>
<dbReference type="Proteomes" id="UP001589789">
    <property type="component" value="Unassembled WGS sequence"/>
</dbReference>
<feature type="region of interest" description="Disordered" evidence="1">
    <location>
        <begin position="40"/>
        <end position="65"/>
    </location>
</feature>
<evidence type="ECO:0000256" key="2">
    <source>
        <dbReference type="SAM" id="SignalP"/>
    </source>
</evidence>
<proteinExistence type="predicted"/>
<comment type="caution">
    <text evidence="3">The sequence shown here is derived from an EMBL/GenBank/DDBJ whole genome shotgun (WGS) entry which is preliminary data.</text>
</comment>
<sequence length="530" mass="54283">MARRGWGLPASGRAGCLVLAMGALASGAVAQDLLRPVQGGALKSPAPPSSAPPPVAPARPAQPARPYGLNAAEAARVPPLAPDRPVRVSLSRGQQAFFRVAPEAGEAWAVVTRALARNADTVLAVLDERGEVVAEDDDGGEESMASRVEIQPGDGAALVRAGTLENAGGRFEVVLTRIPAEPPADFGATQADAAGRPPLELGQPARVRLRRNQEAFFRLPDDRSNLVARTRELSRGADTSLALLDAAGTVLAEDDDGGEGLASLLPVGQAAAGPLTLRASLVSGTGRFEVVLEREAAMPPPDYPTTAEEARARGPLSPGQSVRIVLGRQGQAIFALPEDQAVTVVTRNLEGDADTVLALLDANGAVVAEDDDGGGGLASRIATGAARGQAAFVRATLLNNARGAFDLAVMAASGSGTAGASTGIEEAARRPALVIGEAVRIRAEAGQPAVIALPFDGRAAIAMTFDLGAGLDTVMELLDASGTVLAENDDGDGLASRLDVPAEPRPAFLRVRLLEDKAGEFSLVLVRPAP</sequence>
<keyword evidence="2" id="KW-0732">Signal</keyword>